<organism evidence="2 3">
    <name type="scientific">Symbiodinium necroappetens</name>
    <dbReference type="NCBI Taxonomy" id="1628268"/>
    <lineage>
        <taxon>Eukaryota</taxon>
        <taxon>Sar</taxon>
        <taxon>Alveolata</taxon>
        <taxon>Dinophyceae</taxon>
        <taxon>Suessiales</taxon>
        <taxon>Symbiodiniaceae</taxon>
        <taxon>Symbiodinium</taxon>
    </lineage>
</organism>
<gene>
    <name evidence="2" type="primary">TMEM63A</name>
    <name evidence="2" type="ORF">SNEC2469_LOCUS29597</name>
</gene>
<comment type="caution">
    <text evidence="2">The sequence shown here is derived from an EMBL/GenBank/DDBJ whole genome shotgun (WGS) entry which is preliminary data.</text>
</comment>
<dbReference type="AlphaFoldDB" id="A0A813B7Y3"/>
<reference evidence="2" key="1">
    <citation type="submission" date="2021-02" db="EMBL/GenBank/DDBJ databases">
        <authorList>
            <person name="Dougan E. K."/>
            <person name="Rhodes N."/>
            <person name="Thang M."/>
            <person name="Chan C."/>
        </authorList>
    </citation>
    <scope>NUCLEOTIDE SEQUENCE</scope>
</reference>
<feature type="domain" description="CSC1/OSCA1-like cytosolic" evidence="1">
    <location>
        <begin position="4"/>
        <end position="180"/>
    </location>
</feature>
<protein>
    <submittedName>
        <fullName evidence="2">TMEM63A protein</fullName>
    </submittedName>
</protein>
<sequence length="457" mass="52195">MDESVYVRRLFEHARDQEHIREKLQISDEKAKTAVFRVHVPFVVDKWYDLDSRQKETLARLKMKRDQLSTLQAELHQHCLCRCSPRLRIWWLSRQVRRLERKTQDLKHELDDMELSAKRMSGSAFVTFQERKYKATLLEDIPSCWKFHSYAYFNFGQLPFSSVTLRCRRAPHPADVLWENLHIPYYKRLLIDILRQWVDVCGLSDEAGSMSGVCWQLHLIDASFPPLRCVQRNFGKAPTFSVTLWSSALAYSFRTSSRQGWRLALDVDAATNHGRTSEALPIYQSLYSQPHSVQGGGEPAADELRVSRFESASDPIARPHRYPGSPGVSGGEACRSHTGHLGAAAAGRKHVQFAWPFLCALLAELHLPDQHQQPTESQSACCSVAAIATRTVDLCLGILVCLHPCHSDHSREPRRAHALAATLWCPVLRDEVQSFGCKVSRKMGSKFRRRTSPDPRR</sequence>
<accession>A0A813B7Y3</accession>
<keyword evidence="3" id="KW-1185">Reference proteome</keyword>
<dbReference type="Proteomes" id="UP000601435">
    <property type="component" value="Unassembled WGS sequence"/>
</dbReference>
<evidence type="ECO:0000313" key="3">
    <source>
        <dbReference type="Proteomes" id="UP000601435"/>
    </source>
</evidence>
<dbReference type="Pfam" id="PF14703">
    <property type="entry name" value="PHM7_cyt"/>
    <property type="match status" value="1"/>
</dbReference>
<dbReference type="InterPro" id="IPR027815">
    <property type="entry name" value="CSC1/OSCA1-like_cyt"/>
</dbReference>
<evidence type="ECO:0000313" key="2">
    <source>
        <dbReference type="EMBL" id="CAE7890887.1"/>
    </source>
</evidence>
<dbReference type="EMBL" id="CAJNJA010066908">
    <property type="protein sequence ID" value="CAE7890887.1"/>
    <property type="molecule type" value="Genomic_DNA"/>
</dbReference>
<evidence type="ECO:0000259" key="1">
    <source>
        <dbReference type="Pfam" id="PF14703"/>
    </source>
</evidence>
<proteinExistence type="predicted"/>
<dbReference type="OrthoDB" id="415457at2759"/>
<name>A0A813B7Y3_9DINO</name>